<dbReference type="Proteomes" id="UP000051298">
    <property type="component" value="Unassembled WGS sequence"/>
</dbReference>
<dbReference type="EMBL" id="CYRX01000032">
    <property type="protein sequence ID" value="CUH61592.1"/>
    <property type="molecule type" value="Genomic_DNA"/>
</dbReference>
<dbReference type="AlphaFoldDB" id="A0A0P1F1S0"/>
<organism evidence="1 2">
    <name type="scientific">Thalassobacter stenotrophicus</name>
    <dbReference type="NCBI Taxonomy" id="266809"/>
    <lineage>
        <taxon>Bacteria</taxon>
        <taxon>Pseudomonadati</taxon>
        <taxon>Pseudomonadota</taxon>
        <taxon>Alphaproteobacteria</taxon>
        <taxon>Rhodobacterales</taxon>
        <taxon>Roseobacteraceae</taxon>
        <taxon>Thalassobacter</taxon>
    </lineage>
</organism>
<reference evidence="1 2" key="1">
    <citation type="submission" date="2015-09" db="EMBL/GenBank/DDBJ databases">
        <authorList>
            <consortium name="Swine Surveillance"/>
        </authorList>
    </citation>
    <scope>NUCLEOTIDE SEQUENCE [LARGE SCALE GENOMIC DNA]</scope>
    <source>
        <strain evidence="1 2">CECT 5294</strain>
    </source>
</reference>
<protein>
    <submittedName>
        <fullName evidence="1">Uncharacterized protein</fullName>
    </submittedName>
</protein>
<evidence type="ECO:0000313" key="1">
    <source>
        <dbReference type="EMBL" id="CUH61592.1"/>
    </source>
</evidence>
<sequence>MLHVSTPTRNTAYEEVHQFTKAMKARQAGTGFLGKPESPADVFSLRYGDFLSVDGEDQLDQGGRPARYRGATDAATEWAREFYLNGLMISAKRWTTIADFLCLHRHRLLPDQQTSNLRPVNVTTPSIAIVHFRSSEMN</sequence>
<proteinExistence type="predicted"/>
<name>A0A0P1F1S0_9RHOB</name>
<evidence type="ECO:0000313" key="2">
    <source>
        <dbReference type="Proteomes" id="UP000051298"/>
    </source>
</evidence>
<gene>
    <name evidence="1" type="ORF">THS5294_02903</name>
</gene>
<accession>A0A0P1F1S0</accession>